<dbReference type="Pfam" id="PF04325">
    <property type="entry name" value="DUF465"/>
    <property type="match status" value="1"/>
</dbReference>
<dbReference type="InterPro" id="IPR038444">
    <property type="entry name" value="DUF465_sf"/>
</dbReference>
<name>A0A4R3M7G2_9HYPH</name>
<accession>A0A4R3M7G2</accession>
<dbReference type="OrthoDB" id="1263265at2"/>
<reference evidence="1 2" key="1">
    <citation type="submission" date="2019-03" db="EMBL/GenBank/DDBJ databases">
        <title>Genomic Encyclopedia of Type Strains, Phase IV (KMG-IV): sequencing the most valuable type-strain genomes for metagenomic binning, comparative biology and taxonomic classification.</title>
        <authorList>
            <person name="Goeker M."/>
        </authorList>
    </citation>
    <scope>NUCLEOTIDE SEQUENCE [LARGE SCALE GENOMIC DNA]</scope>
    <source>
        <strain evidence="1 2">DSM 19345</strain>
    </source>
</reference>
<dbReference type="AlphaFoldDB" id="A0A4R3M7G2"/>
<sequence length="78" mass="9098">MSHTPHELHEEFPKTADRILAVKTSARHFTRRADAYHHLNRDIHRAESDIEPSGDAHLEEMKKQRLTLTDDIFARLDA</sequence>
<proteinExistence type="predicted"/>
<evidence type="ECO:0000313" key="1">
    <source>
        <dbReference type="EMBL" id="TCT07245.1"/>
    </source>
</evidence>
<comment type="caution">
    <text evidence="1">The sequence shown here is derived from an EMBL/GenBank/DDBJ whole genome shotgun (WGS) entry which is preliminary data.</text>
</comment>
<dbReference type="EMBL" id="SMAK01000010">
    <property type="protein sequence ID" value="TCT07245.1"/>
    <property type="molecule type" value="Genomic_DNA"/>
</dbReference>
<dbReference type="InterPro" id="IPR007420">
    <property type="entry name" value="DUF465"/>
</dbReference>
<keyword evidence="2" id="KW-1185">Reference proteome</keyword>
<protein>
    <recommendedName>
        <fullName evidence="3">DUF465 domain-containing protein</fullName>
    </recommendedName>
</protein>
<organism evidence="1 2">
    <name type="scientific">Tepidamorphus gemmatus</name>
    <dbReference type="NCBI Taxonomy" id="747076"/>
    <lineage>
        <taxon>Bacteria</taxon>
        <taxon>Pseudomonadati</taxon>
        <taxon>Pseudomonadota</taxon>
        <taxon>Alphaproteobacteria</taxon>
        <taxon>Hyphomicrobiales</taxon>
        <taxon>Tepidamorphaceae</taxon>
        <taxon>Tepidamorphus</taxon>
    </lineage>
</organism>
<dbReference type="Proteomes" id="UP000295678">
    <property type="component" value="Unassembled WGS sequence"/>
</dbReference>
<gene>
    <name evidence="1" type="ORF">EDC22_11092</name>
</gene>
<evidence type="ECO:0000313" key="2">
    <source>
        <dbReference type="Proteomes" id="UP000295678"/>
    </source>
</evidence>
<dbReference type="Gene3D" id="6.10.280.50">
    <property type="match status" value="1"/>
</dbReference>
<evidence type="ECO:0008006" key="3">
    <source>
        <dbReference type="Google" id="ProtNLM"/>
    </source>
</evidence>
<dbReference type="RefSeq" id="WP_132807455.1">
    <property type="nucleotide sequence ID" value="NZ_SMAK01000010.1"/>
</dbReference>